<dbReference type="Pfam" id="PF00171">
    <property type="entry name" value="Aldedh"/>
    <property type="match status" value="1"/>
</dbReference>
<dbReference type="SUPFAM" id="SSF53720">
    <property type="entry name" value="ALDH-like"/>
    <property type="match status" value="1"/>
</dbReference>
<evidence type="ECO:0000313" key="4">
    <source>
        <dbReference type="EMBL" id="SEB35066.1"/>
    </source>
</evidence>
<dbReference type="Proteomes" id="UP000183407">
    <property type="component" value="Unassembled WGS sequence"/>
</dbReference>
<evidence type="ECO:0000313" key="5">
    <source>
        <dbReference type="Proteomes" id="UP000183407"/>
    </source>
</evidence>
<dbReference type="RefSeq" id="WP_073366259.1">
    <property type="nucleotide sequence ID" value="NZ_FNTL01000002.1"/>
</dbReference>
<evidence type="ECO:0000256" key="2">
    <source>
        <dbReference type="ARBA" id="ARBA00023002"/>
    </source>
</evidence>
<organism evidence="4 5">
    <name type="scientific">Rhodococcus jostii</name>
    <dbReference type="NCBI Taxonomy" id="132919"/>
    <lineage>
        <taxon>Bacteria</taxon>
        <taxon>Bacillati</taxon>
        <taxon>Actinomycetota</taxon>
        <taxon>Actinomycetes</taxon>
        <taxon>Mycobacteriales</taxon>
        <taxon>Nocardiaceae</taxon>
        <taxon>Rhodococcus</taxon>
    </lineage>
</organism>
<dbReference type="InterPro" id="IPR016162">
    <property type="entry name" value="Ald_DH_N"/>
</dbReference>
<protein>
    <submittedName>
        <fullName evidence="4">Betaine-aldehyde dehydrogenase</fullName>
    </submittedName>
</protein>
<dbReference type="Gene3D" id="3.40.605.10">
    <property type="entry name" value="Aldehyde Dehydrogenase, Chain A, domain 1"/>
    <property type="match status" value="1"/>
</dbReference>
<comment type="similarity">
    <text evidence="1">Belongs to the aldehyde dehydrogenase family.</text>
</comment>
<dbReference type="EMBL" id="FNTL01000002">
    <property type="protein sequence ID" value="SEB35066.1"/>
    <property type="molecule type" value="Genomic_DNA"/>
</dbReference>
<dbReference type="PANTHER" id="PTHR42804">
    <property type="entry name" value="ALDEHYDE DEHYDROGENASE"/>
    <property type="match status" value="1"/>
</dbReference>
<feature type="domain" description="Aldehyde dehydrogenase" evidence="3">
    <location>
        <begin position="17"/>
        <end position="478"/>
    </location>
</feature>
<dbReference type="GO" id="GO:0016620">
    <property type="term" value="F:oxidoreductase activity, acting on the aldehyde or oxo group of donors, NAD or NADP as acceptor"/>
    <property type="evidence" value="ECO:0007669"/>
    <property type="project" value="InterPro"/>
</dbReference>
<accession>A0A1H4IN25</accession>
<dbReference type="FunFam" id="3.40.605.10:FF:000007">
    <property type="entry name" value="NAD/NADP-dependent betaine aldehyde dehydrogenase"/>
    <property type="match status" value="1"/>
</dbReference>
<dbReference type="PANTHER" id="PTHR42804:SF1">
    <property type="entry name" value="ALDEHYDE DEHYDROGENASE-RELATED"/>
    <property type="match status" value="1"/>
</dbReference>
<dbReference type="AlphaFoldDB" id="A0A1H4IN25"/>
<sequence>MSAPIKYLDRFYIDGQWVNPSSSDVIDVIQPGTEQVYATVPAARQADMSRAIAAARTAFDSGPWPKLTHAERAGYLRAIAVGLRARVADLAQIWSSEMGILHNQALARGERIPGIYDYYAGLADSFQFVERHVPMGGGYGWIAREPVGVVGAIVPWNAALVAMSWKIAPALLAGCTVVLKSAPEAPVSAYLLAEVAEEVGLPPGVLNFVTAEREASELLVRDPRIDKLSFTGSSQVGKQIAAIGAERIARVNLELGGKNSALILDDYDIEAAAASLAASSIELTGQVCSALTRVIVSKHRHDALLEAISAEYAKIRVGDQFSDSSDMGPVAMRRQLDHINRLIAQGVDEGATLAAGGRRPEGLDKGWFVEPTLLGNVGNDTVTARNELFGPVLSVIPADSEQEQVAIANDSLYGLNSAVFTNDVDRAWNFARQIRSGTVGHNAHRNSHAFAFGGFKQSGIGREGGVEGLLPYLETKAIILDEEPSVAPI</sequence>
<dbReference type="OrthoDB" id="6882680at2"/>
<dbReference type="InterPro" id="IPR016163">
    <property type="entry name" value="Ald_DH_C"/>
</dbReference>
<dbReference type="InterPro" id="IPR016161">
    <property type="entry name" value="Ald_DH/histidinol_DH"/>
</dbReference>
<proteinExistence type="inferred from homology"/>
<keyword evidence="2" id="KW-0560">Oxidoreductase</keyword>
<dbReference type="InterPro" id="IPR015590">
    <property type="entry name" value="Aldehyde_DH_dom"/>
</dbReference>
<dbReference type="CDD" id="cd07139">
    <property type="entry name" value="ALDH_AldA-Rv0768"/>
    <property type="match status" value="1"/>
</dbReference>
<reference evidence="5" key="1">
    <citation type="submission" date="2016-10" db="EMBL/GenBank/DDBJ databases">
        <authorList>
            <person name="Varghese N."/>
        </authorList>
    </citation>
    <scope>NUCLEOTIDE SEQUENCE [LARGE SCALE GENOMIC DNA]</scope>
    <source>
        <strain evidence="5">DSM 44719</strain>
    </source>
</reference>
<evidence type="ECO:0000259" key="3">
    <source>
        <dbReference type="Pfam" id="PF00171"/>
    </source>
</evidence>
<gene>
    <name evidence="4" type="ORF">SAMN04490220_0231</name>
</gene>
<evidence type="ECO:0000256" key="1">
    <source>
        <dbReference type="ARBA" id="ARBA00009986"/>
    </source>
</evidence>
<dbReference type="Gene3D" id="3.40.309.10">
    <property type="entry name" value="Aldehyde Dehydrogenase, Chain A, domain 2"/>
    <property type="match status" value="1"/>
</dbReference>
<name>A0A1H4IN25_RHOJO</name>